<proteinExistence type="predicted"/>
<gene>
    <name evidence="3" type="ORF">PVAND_014854</name>
</gene>
<dbReference type="SMART" id="SM00494">
    <property type="entry name" value="ChtBD2"/>
    <property type="match status" value="2"/>
</dbReference>
<reference evidence="3" key="1">
    <citation type="submission" date="2021-03" db="EMBL/GenBank/DDBJ databases">
        <title>Chromosome level genome of the anhydrobiotic midge Polypedilum vanderplanki.</title>
        <authorList>
            <person name="Yoshida Y."/>
            <person name="Kikawada T."/>
            <person name="Gusev O."/>
        </authorList>
    </citation>
    <scope>NUCLEOTIDE SEQUENCE</scope>
    <source>
        <strain evidence="3">NIAS01</strain>
        <tissue evidence="3">Whole body or cell culture</tissue>
    </source>
</reference>
<sequence>MRKLNFILIFSFFSLIYCEIPEDYCKDIQVGFLPHPDPNNCVEFILCVLERPEVFRCERENEIFYPPVNNCVPGDPVTCLRDGATTLPIETETPPIDTTTTTISIETPTIPVETPTPPIETTTTTLPIETETPPIETTTLPVESPTPPIEETTTTTISIETPTIPVETPTPPIETTTTTVEIQTTPIVTTTTFPGQTTEQPPLGPPELCVGHNFRYVPNPDYCYRFYYCMFGLALPGECDYDRIFSERWRGCVLGDRETCTPNFPLIINRNRIN</sequence>
<keyword evidence="1" id="KW-0732">Signal</keyword>
<dbReference type="PROSITE" id="PS50940">
    <property type="entry name" value="CHIT_BIND_II"/>
    <property type="match status" value="2"/>
</dbReference>
<dbReference type="InterPro" id="IPR036508">
    <property type="entry name" value="Chitin-bd_dom_sf"/>
</dbReference>
<dbReference type="SUPFAM" id="SSF57625">
    <property type="entry name" value="Invertebrate chitin-binding proteins"/>
    <property type="match status" value="2"/>
</dbReference>
<evidence type="ECO:0000313" key="4">
    <source>
        <dbReference type="Proteomes" id="UP001107558"/>
    </source>
</evidence>
<evidence type="ECO:0000256" key="1">
    <source>
        <dbReference type="SAM" id="SignalP"/>
    </source>
</evidence>
<dbReference type="GO" id="GO:0005576">
    <property type="term" value="C:extracellular region"/>
    <property type="evidence" value="ECO:0007669"/>
    <property type="project" value="InterPro"/>
</dbReference>
<organism evidence="3 4">
    <name type="scientific">Polypedilum vanderplanki</name>
    <name type="common">Sleeping chironomid midge</name>
    <dbReference type="NCBI Taxonomy" id="319348"/>
    <lineage>
        <taxon>Eukaryota</taxon>
        <taxon>Metazoa</taxon>
        <taxon>Ecdysozoa</taxon>
        <taxon>Arthropoda</taxon>
        <taxon>Hexapoda</taxon>
        <taxon>Insecta</taxon>
        <taxon>Pterygota</taxon>
        <taxon>Neoptera</taxon>
        <taxon>Endopterygota</taxon>
        <taxon>Diptera</taxon>
        <taxon>Nematocera</taxon>
        <taxon>Chironomoidea</taxon>
        <taxon>Chironomidae</taxon>
        <taxon>Chironominae</taxon>
        <taxon>Polypedilum</taxon>
        <taxon>Polypedilum</taxon>
    </lineage>
</organism>
<comment type="caution">
    <text evidence="3">The sequence shown here is derived from an EMBL/GenBank/DDBJ whole genome shotgun (WGS) entry which is preliminary data.</text>
</comment>
<dbReference type="EMBL" id="JADBJN010000004">
    <property type="protein sequence ID" value="KAG5666844.1"/>
    <property type="molecule type" value="Genomic_DNA"/>
</dbReference>
<evidence type="ECO:0000313" key="3">
    <source>
        <dbReference type="EMBL" id="KAG5666844.1"/>
    </source>
</evidence>
<feature type="signal peptide" evidence="1">
    <location>
        <begin position="1"/>
        <end position="18"/>
    </location>
</feature>
<protein>
    <recommendedName>
        <fullName evidence="2">Chitin-binding type-2 domain-containing protein</fullName>
    </recommendedName>
</protein>
<dbReference type="Proteomes" id="UP001107558">
    <property type="component" value="Chromosome 4"/>
</dbReference>
<accession>A0A9J6BAK3</accession>
<evidence type="ECO:0000259" key="2">
    <source>
        <dbReference type="PROSITE" id="PS50940"/>
    </source>
</evidence>
<keyword evidence="4" id="KW-1185">Reference proteome</keyword>
<dbReference type="GO" id="GO:0008061">
    <property type="term" value="F:chitin binding"/>
    <property type="evidence" value="ECO:0007669"/>
    <property type="project" value="InterPro"/>
</dbReference>
<feature type="chain" id="PRO_5039901500" description="Chitin-binding type-2 domain-containing protein" evidence="1">
    <location>
        <begin position="19"/>
        <end position="274"/>
    </location>
</feature>
<dbReference type="OrthoDB" id="7715901at2759"/>
<dbReference type="InterPro" id="IPR002557">
    <property type="entry name" value="Chitin-bd_dom"/>
</dbReference>
<dbReference type="Pfam" id="PF01607">
    <property type="entry name" value="CBM_14"/>
    <property type="match status" value="1"/>
</dbReference>
<dbReference type="AlphaFoldDB" id="A0A9J6BAK3"/>
<feature type="domain" description="Chitin-binding type-2" evidence="2">
    <location>
        <begin position="22"/>
        <end position="81"/>
    </location>
</feature>
<name>A0A9J6BAK3_POLVA</name>
<feature type="domain" description="Chitin-binding type-2" evidence="2">
    <location>
        <begin position="206"/>
        <end position="262"/>
    </location>
</feature>